<organism evidence="1 2">
    <name type="scientific">Ranitomeya imitator</name>
    <name type="common">mimic poison frog</name>
    <dbReference type="NCBI Taxonomy" id="111125"/>
    <lineage>
        <taxon>Eukaryota</taxon>
        <taxon>Metazoa</taxon>
        <taxon>Chordata</taxon>
        <taxon>Craniata</taxon>
        <taxon>Vertebrata</taxon>
        <taxon>Euteleostomi</taxon>
        <taxon>Amphibia</taxon>
        <taxon>Batrachia</taxon>
        <taxon>Anura</taxon>
        <taxon>Neobatrachia</taxon>
        <taxon>Hyloidea</taxon>
        <taxon>Dendrobatidae</taxon>
        <taxon>Dendrobatinae</taxon>
        <taxon>Ranitomeya</taxon>
    </lineage>
</organism>
<proteinExistence type="predicted"/>
<feature type="non-terminal residue" evidence="1">
    <location>
        <position position="126"/>
    </location>
</feature>
<evidence type="ECO:0000313" key="1">
    <source>
        <dbReference type="EMBL" id="CAJ0964366.1"/>
    </source>
</evidence>
<evidence type="ECO:0008006" key="3">
    <source>
        <dbReference type="Google" id="ProtNLM"/>
    </source>
</evidence>
<reference evidence="1" key="1">
    <citation type="submission" date="2023-07" db="EMBL/GenBank/DDBJ databases">
        <authorList>
            <person name="Stuckert A."/>
        </authorList>
    </citation>
    <scope>NUCLEOTIDE SEQUENCE</scope>
</reference>
<dbReference type="Gene3D" id="3.30.200.20">
    <property type="entry name" value="Phosphorylase Kinase, domain 1"/>
    <property type="match status" value="1"/>
</dbReference>
<accession>A0ABN9MDV4</accession>
<evidence type="ECO:0000313" key="2">
    <source>
        <dbReference type="Proteomes" id="UP001176940"/>
    </source>
</evidence>
<dbReference type="Proteomes" id="UP001176940">
    <property type="component" value="Unassembled WGS sequence"/>
</dbReference>
<protein>
    <recommendedName>
        <fullName evidence="3">Protein kinase domain-containing protein</fullName>
    </recommendedName>
</protein>
<gene>
    <name evidence="1" type="ORF">RIMI_LOCUS19140623</name>
</gene>
<sequence>MEQYVPCNSCASLPHHQEDEQDVKEPYYFNMEDCVLAAVDKDYLECPNHPEDPAPLQELVPEIFMTDFPSRLFLDIGGLEYSEENTNILGQGGSGTIIYKAVYKHKPVALKVFQIKKLRTSAEVIR</sequence>
<dbReference type="EMBL" id="CAUEEQ010060331">
    <property type="protein sequence ID" value="CAJ0964366.1"/>
    <property type="molecule type" value="Genomic_DNA"/>
</dbReference>
<comment type="caution">
    <text evidence="1">The sequence shown here is derived from an EMBL/GenBank/DDBJ whole genome shotgun (WGS) entry which is preliminary data.</text>
</comment>
<name>A0ABN9MDV4_9NEOB</name>
<keyword evidence="2" id="KW-1185">Reference proteome</keyword>